<dbReference type="EMBL" id="CP014168">
    <property type="protein sequence ID" value="AOH83063.1"/>
    <property type="molecule type" value="Genomic_DNA"/>
</dbReference>
<keyword evidence="1 2" id="KW-0784">Thiamine biosynthesis</keyword>
<dbReference type="STRING" id="1560345.AWL63_02800"/>
<evidence type="ECO:0000256" key="1">
    <source>
        <dbReference type="ARBA" id="ARBA00022977"/>
    </source>
</evidence>
<dbReference type="EC" id="2.7.4.16" evidence="2"/>
<feature type="binding site" evidence="2">
    <location>
        <position position="75"/>
    </location>
    <ligand>
        <name>Mg(2+)</name>
        <dbReference type="ChEBI" id="CHEBI:18420"/>
        <label>3</label>
    </ligand>
</feature>
<dbReference type="Pfam" id="PF02769">
    <property type="entry name" value="AIRS_C"/>
    <property type="match status" value="1"/>
</dbReference>
<dbReference type="InterPro" id="IPR036676">
    <property type="entry name" value="PurM-like_C_sf"/>
</dbReference>
<keyword evidence="2" id="KW-0808">Transferase</keyword>
<keyword evidence="2" id="KW-0460">Magnesium</keyword>
<keyword evidence="2" id="KW-0067">ATP-binding</keyword>
<dbReference type="UniPathway" id="UPA00060">
    <property type="reaction ID" value="UER00142"/>
</dbReference>
<evidence type="ECO:0000256" key="2">
    <source>
        <dbReference type="HAMAP-Rule" id="MF_02128"/>
    </source>
</evidence>
<comment type="caution">
    <text evidence="2">Lacks conserved residue(s) required for the propagation of feature annotation.</text>
</comment>
<feature type="domain" description="PurM-like C-terminal" evidence="4">
    <location>
        <begin position="152"/>
        <end position="248"/>
    </location>
</feature>
<feature type="domain" description="PurM-like N-terminal" evidence="3">
    <location>
        <begin position="29"/>
        <end position="139"/>
    </location>
</feature>
<feature type="binding site" evidence="2">
    <location>
        <position position="30"/>
    </location>
    <ligand>
        <name>Mg(2+)</name>
        <dbReference type="ChEBI" id="CHEBI:18420"/>
        <label>3</label>
    </ligand>
</feature>
<dbReference type="GO" id="GO:0009228">
    <property type="term" value="P:thiamine biosynthetic process"/>
    <property type="evidence" value="ECO:0007669"/>
    <property type="project" value="UniProtKB-KW"/>
</dbReference>
<dbReference type="AlphaFoldDB" id="A0A1B3Z6K9"/>
<protein>
    <recommendedName>
        <fullName evidence="2">Thiamine-monophosphate kinase</fullName>
        <shortName evidence="2">TMP kinase</shortName>
        <shortName evidence="2">Thiamine-phosphate kinase</shortName>
        <ecNumber evidence="2">2.7.4.16</ecNumber>
    </recommendedName>
</protein>
<dbReference type="GO" id="GO:0009030">
    <property type="term" value="F:thiamine-phosphate kinase activity"/>
    <property type="evidence" value="ECO:0007669"/>
    <property type="project" value="UniProtKB-UniRule"/>
</dbReference>
<evidence type="ECO:0000313" key="6">
    <source>
        <dbReference type="Proteomes" id="UP000094256"/>
    </source>
</evidence>
<comment type="similarity">
    <text evidence="2">Belongs to the thiamine-monophosphate kinase family.</text>
</comment>
<dbReference type="SUPFAM" id="SSF56042">
    <property type="entry name" value="PurM C-terminal domain-like"/>
    <property type="match status" value="1"/>
</dbReference>
<sequence>MTNDSAGERGFIEALRTLAHDPAARRFADDAAVLPMPAAESLVLTHDMLVEGVHFLPTDPPGDVAWKLLAVNLSDLAAKGARPVGVLMGYGLTGDSAWDSAFVAGLGAALAAFAVPLLGGDTVAQPPRDSRVLGLTALGASGVAVPSRSGAQAGDSLYVTGTIGDAGAGLAIALGEDGAADLLAAYRRPQPRLAEGRALAPLVHAMMDVSDGLLIDAERMAMASGLAVEIDLATVPLSDALRARGDDRPARIAAATAGDDYELLFALPAAMLPPVAATRVGRFAAGAGLRLVDGDAALPLPTRLGYLHAR</sequence>
<name>A0A1B3Z6K9_9SPHN</name>
<dbReference type="SUPFAM" id="SSF55326">
    <property type="entry name" value="PurM N-terminal domain-like"/>
    <property type="match status" value="1"/>
</dbReference>
<dbReference type="Gene3D" id="3.30.1330.10">
    <property type="entry name" value="PurM-like, N-terminal domain"/>
    <property type="match status" value="1"/>
</dbReference>
<feature type="binding site" evidence="2">
    <location>
        <position position="75"/>
    </location>
    <ligand>
        <name>Mg(2+)</name>
        <dbReference type="ChEBI" id="CHEBI:18420"/>
        <label>2</label>
    </ligand>
</feature>
<dbReference type="HAMAP" id="MF_02128">
    <property type="entry name" value="TMP_kinase"/>
    <property type="match status" value="1"/>
</dbReference>
<feature type="binding site" evidence="2">
    <location>
        <position position="54"/>
    </location>
    <ligand>
        <name>substrate</name>
    </ligand>
</feature>
<feature type="binding site" evidence="2">
    <location>
        <position position="306"/>
    </location>
    <ligand>
        <name>substrate</name>
    </ligand>
</feature>
<dbReference type="CDD" id="cd02194">
    <property type="entry name" value="ThiL"/>
    <property type="match status" value="1"/>
</dbReference>
<evidence type="ECO:0000259" key="4">
    <source>
        <dbReference type="Pfam" id="PF02769"/>
    </source>
</evidence>
<dbReference type="NCBIfam" id="TIGR01379">
    <property type="entry name" value="thiL"/>
    <property type="match status" value="1"/>
</dbReference>
<feature type="binding site" evidence="2">
    <location>
        <position position="121"/>
    </location>
    <ligand>
        <name>Mg(2+)</name>
        <dbReference type="ChEBI" id="CHEBI:18420"/>
        <label>1</label>
    </ligand>
</feature>
<dbReference type="GO" id="GO:0000287">
    <property type="term" value="F:magnesium ion binding"/>
    <property type="evidence" value="ECO:0007669"/>
    <property type="project" value="UniProtKB-UniRule"/>
</dbReference>
<dbReference type="GO" id="GO:0005524">
    <property type="term" value="F:ATP binding"/>
    <property type="evidence" value="ECO:0007669"/>
    <property type="project" value="UniProtKB-UniRule"/>
</dbReference>
<feature type="binding site" evidence="2">
    <location>
        <position position="211"/>
    </location>
    <ligand>
        <name>Mg(2+)</name>
        <dbReference type="ChEBI" id="CHEBI:18420"/>
        <label>5</label>
    </ligand>
</feature>
<keyword evidence="6" id="KW-1185">Reference proteome</keyword>
<feature type="binding site" evidence="2">
    <location>
        <position position="47"/>
    </location>
    <ligand>
        <name>Mg(2+)</name>
        <dbReference type="ChEBI" id="CHEBI:18420"/>
        <label>1</label>
    </ligand>
</feature>
<comment type="function">
    <text evidence="2">Catalyzes the ATP-dependent phosphorylation of thiamine-monophosphate (TMP) to form thiamine-pyrophosphate (TPP), the active form of vitamin B1.</text>
</comment>
<comment type="pathway">
    <text evidence="2">Cofactor biosynthesis; thiamine diphosphate biosynthesis; thiamine diphosphate from thiamine phosphate: step 1/1.</text>
</comment>
<accession>A0A1B3Z6K9</accession>
<feature type="binding site" evidence="2">
    <location>
        <position position="259"/>
    </location>
    <ligand>
        <name>substrate</name>
    </ligand>
</feature>
<keyword evidence="2 5" id="KW-0418">Kinase</keyword>
<dbReference type="GO" id="GO:0009229">
    <property type="term" value="P:thiamine diphosphate biosynthetic process"/>
    <property type="evidence" value="ECO:0007669"/>
    <property type="project" value="UniProtKB-UniRule"/>
</dbReference>
<dbReference type="RefSeq" id="WP_069203647.1">
    <property type="nucleotide sequence ID" value="NZ_CP014168.1"/>
</dbReference>
<dbReference type="PIRSF" id="PIRSF005303">
    <property type="entry name" value="Thiam_monoph_kin"/>
    <property type="match status" value="1"/>
</dbReference>
<dbReference type="InterPro" id="IPR036921">
    <property type="entry name" value="PurM-like_N_sf"/>
</dbReference>
<feature type="binding site" evidence="2">
    <location>
        <position position="45"/>
    </location>
    <ligand>
        <name>Mg(2+)</name>
        <dbReference type="ChEBI" id="CHEBI:18420"/>
        <label>4</label>
    </ligand>
</feature>
<comment type="miscellaneous">
    <text evidence="2">Reaction mechanism of ThiL seems to utilize a direct, inline transfer of the gamma-phosphate of ATP to TMP rather than a phosphorylated enzyme intermediate.</text>
</comment>
<feature type="binding site" evidence="2">
    <location>
        <position position="208"/>
    </location>
    <ligand>
        <name>Mg(2+)</name>
        <dbReference type="ChEBI" id="CHEBI:18420"/>
        <label>3</label>
    </ligand>
</feature>
<dbReference type="Gene3D" id="3.90.650.10">
    <property type="entry name" value="PurM-like C-terminal domain"/>
    <property type="match status" value="1"/>
</dbReference>
<keyword evidence="2" id="KW-0547">Nucleotide-binding</keyword>
<dbReference type="OrthoDB" id="9802811at2"/>
<dbReference type="InterPro" id="IPR016188">
    <property type="entry name" value="PurM-like_N"/>
</dbReference>
<organism evidence="5 6">
    <name type="scientific">Sphingomonas panacis</name>
    <dbReference type="NCBI Taxonomy" id="1560345"/>
    <lineage>
        <taxon>Bacteria</taxon>
        <taxon>Pseudomonadati</taxon>
        <taxon>Pseudomonadota</taxon>
        <taxon>Alphaproteobacteria</taxon>
        <taxon>Sphingomonadales</taxon>
        <taxon>Sphingomonadaceae</taxon>
        <taxon>Sphingomonas</taxon>
    </lineage>
</organism>
<feature type="binding site" evidence="2">
    <location>
        <position position="30"/>
    </location>
    <ligand>
        <name>Mg(2+)</name>
        <dbReference type="ChEBI" id="CHEBI:18420"/>
        <label>4</label>
    </ligand>
</feature>
<dbReference type="InterPro" id="IPR010918">
    <property type="entry name" value="PurM-like_C_dom"/>
</dbReference>
<dbReference type="Pfam" id="PF00586">
    <property type="entry name" value="AIRS"/>
    <property type="match status" value="1"/>
</dbReference>
<dbReference type="PANTHER" id="PTHR30270:SF0">
    <property type="entry name" value="THIAMINE-MONOPHOSPHATE KINASE"/>
    <property type="match status" value="1"/>
</dbReference>
<dbReference type="KEGG" id="span:AWL63_02800"/>
<evidence type="ECO:0000259" key="3">
    <source>
        <dbReference type="Pfam" id="PF00586"/>
    </source>
</evidence>
<comment type="catalytic activity">
    <reaction evidence="2">
        <text>thiamine phosphate + ATP = thiamine diphosphate + ADP</text>
        <dbReference type="Rhea" id="RHEA:15913"/>
        <dbReference type="ChEBI" id="CHEBI:30616"/>
        <dbReference type="ChEBI" id="CHEBI:37575"/>
        <dbReference type="ChEBI" id="CHEBI:58937"/>
        <dbReference type="ChEBI" id="CHEBI:456216"/>
        <dbReference type="EC" id="2.7.4.16"/>
    </reaction>
</comment>
<dbReference type="PANTHER" id="PTHR30270">
    <property type="entry name" value="THIAMINE-MONOPHOSPHATE KINASE"/>
    <property type="match status" value="1"/>
</dbReference>
<reference evidence="5 6" key="1">
    <citation type="submission" date="2016-01" db="EMBL/GenBank/DDBJ databases">
        <title>Complete genome and mega plasmid sequence of Sphingomonas panacis DCY99 elicits systemic resistance in rice to Xanthomonas oryzae.</title>
        <authorList>
            <person name="Kim Y.J."/>
            <person name="Yang D.C."/>
            <person name="Sing P."/>
        </authorList>
    </citation>
    <scope>NUCLEOTIDE SEQUENCE [LARGE SCALE GENOMIC DNA]</scope>
    <source>
        <strain evidence="5 6">DCY99</strain>
    </source>
</reference>
<feature type="binding site" evidence="2">
    <location>
        <position position="75"/>
    </location>
    <ligand>
        <name>Mg(2+)</name>
        <dbReference type="ChEBI" id="CHEBI:18420"/>
        <label>4</label>
    </ligand>
</feature>
<feature type="binding site" evidence="2">
    <location>
        <position position="148"/>
    </location>
    <ligand>
        <name>ATP</name>
        <dbReference type="ChEBI" id="CHEBI:30616"/>
    </ligand>
</feature>
<feature type="binding site" evidence="2">
    <location>
        <begin position="120"/>
        <end position="121"/>
    </location>
    <ligand>
        <name>ATP</name>
        <dbReference type="ChEBI" id="CHEBI:30616"/>
    </ligand>
</feature>
<evidence type="ECO:0000313" key="5">
    <source>
        <dbReference type="EMBL" id="AOH83063.1"/>
    </source>
</evidence>
<feature type="binding site" evidence="2">
    <location>
        <position position="47"/>
    </location>
    <ligand>
        <name>Mg(2+)</name>
        <dbReference type="ChEBI" id="CHEBI:18420"/>
        <label>2</label>
    </ligand>
</feature>
<gene>
    <name evidence="2" type="primary">thiL</name>
    <name evidence="5" type="ORF">AWL63_02800</name>
</gene>
<proteinExistence type="inferred from homology"/>
<keyword evidence="2" id="KW-0479">Metal-binding</keyword>
<feature type="binding site" evidence="2">
    <location>
        <position position="210"/>
    </location>
    <ligand>
        <name>ATP</name>
        <dbReference type="ChEBI" id="CHEBI:30616"/>
    </ligand>
</feature>
<dbReference type="Proteomes" id="UP000094256">
    <property type="component" value="Chromosome"/>
</dbReference>
<dbReference type="InterPro" id="IPR006283">
    <property type="entry name" value="ThiL-like"/>
</dbReference>